<feature type="compositionally biased region" description="Polar residues" evidence="1">
    <location>
        <begin position="25"/>
        <end position="50"/>
    </location>
</feature>
<dbReference type="AlphaFoldDB" id="A0A1F6M9Z9"/>
<proteinExistence type="predicted"/>
<evidence type="ECO:0000256" key="1">
    <source>
        <dbReference type="SAM" id="MobiDB-lite"/>
    </source>
</evidence>
<accession>A0A1F6M9Z9</accession>
<evidence type="ECO:0000313" key="3">
    <source>
        <dbReference type="Proteomes" id="UP000176282"/>
    </source>
</evidence>
<dbReference type="EMBL" id="MFQB01000016">
    <property type="protein sequence ID" value="OGH68457.1"/>
    <property type="molecule type" value="Genomic_DNA"/>
</dbReference>
<evidence type="ECO:0008006" key="4">
    <source>
        <dbReference type="Google" id="ProtNLM"/>
    </source>
</evidence>
<dbReference type="PROSITE" id="PS51257">
    <property type="entry name" value="PROKAR_LIPOPROTEIN"/>
    <property type="match status" value="1"/>
</dbReference>
<dbReference type="Proteomes" id="UP000176282">
    <property type="component" value="Unassembled WGS sequence"/>
</dbReference>
<organism evidence="2 3">
    <name type="scientific">Candidatus Magasanikbacteria bacterium RIFCSPHIGHO2_02_FULL_47_14</name>
    <dbReference type="NCBI Taxonomy" id="1798680"/>
    <lineage>
        <taxon>Bacteria</taxon>
        <taxon>Candidatus Magasanikiibacteriota</taxon>
    </lineage>
</organism>
<reference evidence="2 3" key="1">
    <citation type="journal article" date="2016" name="Nat. Commun.">
        <title>Thousands of microbial genomes shed light on interconnected biogeochemical processes in an aquifer system.</title>
        <authorList>
            <person name="Anantharaman K."/>
            <person name="Brown C.T."/>
            <person name="Hug L.A."/>
            <person name="Sharon I."/>
            <person name="Castelle C.J."/>
            <person name="Probst A.J."/>
            <person name="Thomas B.C."/>
            <person name="Singh A."/>
            <person name="Wilkins M.J."/>
            <person name="Karaoz U."/>
            <person name="Brodie E.L."/>
            <person name="Williams K.H."/>
            <person name="Hubbard S.S."/>
            <person name="Banfield J.F."/>
        </authorList>
    </citation>
    <scope>NUCLEOTIDE SEQUENCE [LARGE SCALE GENOMIC DNA]</scope>
</reference>
<name>A0A1F6M9Z9_9BACT</name>
<protein>
    <recommendedName>
        <fullName evidence="4">Fibronectin type-III domain-containing protein</fullName>
    </recommendedName>
</protein>
<feature type="region of interest" description="Disordered" evidence="1">
    <location>
        <begin position="25"/>
        <end position="61"/>
    </location>
</feature>
<gene>
    <name evidence="2" type="ORF">A3J66_00550</name>
</gene>
<comment type="caution">
    <text evidence="2">The sequence shown here is derived from an EMBL/GenBank/DDBJ whole genome shotgun (WGS) entry which is preliminary data.</text>
</comment>
<sequence>MNKLTRLAFTCAGILILGVGCPQTQTKPADEYTSTPSESGGDANDNTASEESGDIDLSGEAVGNGQVKFTWKTDKDLGEAQRFILVRSTEQDPEHSGKNHWFRMHGSKREILWTQNPTGTMHYRVCITQSDAFDTCDSYSNDVEVDVK</sequence>
<evidence type="ECO:0000313" key="2">
    <source>
        <dbReference type="EMBL" id="OGH68457.1"/>
    </source>
</evidence>